<sequence length="64" mass="7201">MLPIFEASKQRRHICMVVLTHSHTRASLLGFNCSSTYSTTQISINTPQNKNTEPQTDSRPVPQT</sequence>
<name>A0A3Q0SB67_AMPCI</name>
<dbReference type="AlphaFoldDB" id="A0A3Q0SB67"/>
<reference evidence="2" key="1">
    <citation type="submission" date="2025-08" db="UniProtKB">
        <authorList>
            <consortium name="Ensembl"/>
        </authorList>
    </citation>
    <scope>IDENTIFICATION</scope>
</reference>
<dbReference type="Proteomes" id="UP000261340">
    <property type="component" value="Unplaced"/>
</dbReference>
<proteinExistence type="predicted"/>
<evidence type="ECO:0000313" key="3">
    <source>
        <dbReference type="Proteomes" id="UP000261340"/>
    </source>
</evidence>
<dbReference type="Ensembl" id="ENSACIT00000020626.1">
    <property type="protein sequence ID" value="ENSACIP00000020092.1"/>
    <property type="gene ID" value="ENSACIG00000015623.1"/>
</dbReference>
<organism evidence="2 3">
    <name type="scientific">Amphilophus citrinellus</name>
    <name type="common">Midas cichlid</name>
    <name type="synonym">Cichlasoma citrinellum</name>
    <dbReference type="NCBI Taxonomy" id="61819"/>
    <lineage>
        <taxon>Eukaryota</taxon>
        <taxon>Metazoa</taxon>
        <taxon>Chordata</taxon>
        <taxon>Craniata</taxon>
        <taxon>Vertebrata</taxon>
        <taxon>Euteleostomi</taxon>
        <taxon>Actinopterygii</taxon>
        <taxon>Neopterygii</taxon>
        <taxon>Teleostei</taxon>
        <taxon>Neoteleostei</taxon>
        <taxon>Acanthomorphata</taxon>
        <taxon>Ovalentaria</taxon>
        <taxon>Cichlomorphae</taxon>
        <taxon>Cichliformes</taxon>
        <taxon>Cichlidae</taxon>
        <taxon>New World cichlids</taxon>
        <taxon>Cichlasomatinae</taxon>
        <taxon>Heroini</taxon>
        <taxon>Amphilophus</taxon>
    </lineage>
</organism>
<feature type="region of interest" description="Disordered" evidence="1">
    <location>
        <begin position="43"/>
        <end position="64"/>
    </location>
</feature>
<evidence type="ECO:0000313" key="2">
    <source>
        <dbReference type="Ensembl" id="ENSACIP00000020092.1"/>
    </source>
</evidence>
<protein>
    <submittedName>
        <fullName evidence="2">Uncharacterized protein</fullName>
    </submittedName>
</protein>
<evidence type="ECO:0000256" key="1">
    <source>
        <dbReference type="SAM" id="MobiDB-lite"/>
    </source>
</evidence>
<reference evidence="2" key="2">
    <citation type="submission" date="2025-09" db="UniProtKB">
        <authorList>
            <consortium name="Ensembl"/>
        </authorList>
    </citation>
    <scope>IDENTIFICATION</scope>
</reference>
<accession>A0A3Q0SB67</accession>
<keyword evidence="3" id="KW-1185">Reference proteome</keyword>